<evidence type="ECO:0000259" key="7">
    <source>
        <dbReference type="Pfam" id="PF05425"/>
    </source>
</evidence>
<proteinExistence type="predicted"/>
<feature type="transmembrane region" description="Helical" evidence="6">
    <location>
        <begin position="234"/>
        <end position="254"/>
    </location>
</feature>
<keyword evidence="2" id="KW-1003">Cell membrane</keyword>
<dbReference type="PANTHER" id="PTHR34820:SF4">
    <property type="entry name" value="INNER MEMBRANE PROTEIN YEBZ"/>
    <property type="match status" value="1"/>
</dbReference>
<gene>
    <name evidence="8" type="primary">copD</name>
    <name evidence="8" type="ordered locus">PHZ_p0224</name>
</gene>
<evidence type="ECO:0000256" key="2">
    <source>
        <dbReference type="ARBA" id="ARBA00022475"/>
    </source>
</evidence>
<keyword evidence="8" id="KW-0614">Plasmid</keyword>
<protein>
    <submittedName>
        <fullName evidence="8">Copper resistance d transmembrane protein</fullName>
    </submittedName>
</protein>
<dbReference type="eggNOG" id="COG1276">
    <property type="taxonomic scope" value="Bacteria"/>
</dbReference>
<dbReference type="InterPro" id="IPR008457">
    <property type="entry name" value="Cu-R_CopD_dom"/>
</dbReference>
<dbReference type="AlphaFoldDB" id="B4RIJ2"/>
<name>B4RIJ2_PHEZH</name>
<keyword evidence="9" id="KW-1185">Reference proteome</keyword>
<evidence type="ECO:0000256" key="1">
    <source>
        <dbReference type="ARBA" id="ARBA00004651"/>
    </source>
</evidence>
<evidence type="ECO:0000313" key="8">
    <source>
        <dbReference type="EMBL" id="ACG80167.1"/>
    </source>
</evidence>
<dbReference type="InterPro" id="IPR047689">
    <property type="entry name" value="CopD"/>
</dbReference>
<dbReference type="KEGG" id="pzu:PHZ_p0224"/>
<dbReference type="GO" id="GO:0005886">
    <property type="term" value="C:plasma membrane"/>
    <property type="evidence" value="ECO:0007669"/>
    <property type="project" value="UniProtKB-SubCell"/>
</dbReference>
<feature type="transmembrane region" description="Helical" evidence="6">
    <location>
        <begin position="43"/>
        <end position="66"/>
    </location>
</feature>
<dbReference type="GO" id="GO:0006825">
    <property type="term" value="P:copper ion transport"/>
    <property type="evidence" value="ECO:0007669"/>
    <property type="project" value="InterPro"/>
</dbReference>
<feature type="transmembrane region" description="Helical" evidence="6">
    <location>
        <begin position="157"/>
        <end position="178"/>
    </location>
</feature>
<evidence type="ECO:0000256" key="5">
    <source>
        <dbReference type="ARBA" id="ARBA00023136"/>
    </source>
</evidence>
<keyword evidence="4 6" id="KW-1133">Transmembrane helix</keyword>
<organism evidence="8 9">
    <name type="scientific">Phenylobacterium zucineum (strain HLK1)</name>
    <dbReference type="NCBI Taxonomy" id="450851"/>
    <lineage>
        <taxon>Bacteria</taxon>
        <taxon>Pseudomonadati</taxon>
        <taxon>Pseudomonadota</taxon>
        <taxon>Alphaproteobacteria</taxon>
        <taxon>Caulobacterales</taxon>
        <taxon>Caulobacteraceae</taxon>
        <taxon>Phenylobacterium</taxon>
    </lineage>
</organism>
<feature type="transmembrane region" description="Helical" evidence="6">
    <location>
        <begin position="198"/>
        <end position="222"/>
    </location>
</feature>
<dbReference type="NCBIfam" id="NF033808">
    <property type="entry name" value="copper_CopD"/>
    <property type="match status" value="1"/>
</dbReference>
<geneLocation type="plasmid" evidence="9">
    <name>pHLK1</name>
</geneLocation>
<dbReference type="PANTHER" id="PTHR34820">
    <property type="entry name" value="INNER MEMBRANE PROTEIN YEBZ"/>
    <property type="match status" value="1"/>
</dbReference>
<keyword evidence="3 6" id="KW-0812">Transmembrane</keyword>
<dbReference type="Pfam" id="PF05425">
    <property type="entry name" value="CopD"/>
    <property type="match status" value="1"/>
</dbReference>
<evidence type="ECO:0000256" key="3">
    <source>
        <dbReference type="ARBA" id="ARBA00022692"/>
    </source>
</evidence>
<dbReference type="EMBL" id="CP000748">
    <property type="protein sequence ID" value="ACG80167.1"/>
    <property type="molecule type" value="Genomic_DNA"/>
</dbReference>
<dbReference type="RefSeq" id="WP_012520466.1">
    <property type="nucleotide sequence ID" value="NC_011143.1"/>
</dbReference>
<sequence length="310" mass="31366">MLEAALVVLRFAQYTGAAILFGASLFLLYALPRAGELAPPALAWPRGLLVVATLLTLVGAVLGLIVQTATMAGSLTEGLKPAALTFVAGGTGIGRAALFRALAAAVAAVGLLLFRPGAWLWGLLAVLGGVTTASWAWMGHGAATEGAGALVHLVADVVHSLAAGLWLGALPAFLLLLWRPMSIGAAAGRVVHRSLHGFGGIGATAVAALILTGLVNSWYLVGPSNVWTLWASEYGRLLSVKLLLFALMLGLAAANRYRLTPRLEAALATGSAAAAALAALRRSVIVEAGAGLGILALVAWLGTLAPPSGG</sequence>
<reference evidence="8 9" key="1">
    <citation type="journal article" date="2008" name="BMC Genomics">
        <title>Complete genome of Phenylobacterium zucineum - a novel facultative intracellular bacterium isolated from human erythroleukemia cell line K562.</title>
        <authorList>
            <person name="Luo Y."/>
            <person name="Xu X."/>
            <person name="Ding Z."/>
            <person name="Liu Z."/>
            <person name="Zhang B."/>
            <person name="Yan Z."/>
            <person name="Sun J."/>
            <person name="Hu S."/>
            <person name="Hu X."/>
        </authorList>
    </citation>
    <scope>NUCLEOTIDE SEQUENCE [LARGE SCALE GENOMIC DNA]</scope>
    <source>
        <strain evidence="9">HLK1</strain>
        <plasmid evidence="9">HLK1</plasmid>
        <plasmid evidence="9">Plasmid pHLK1</plasmid>
    </source>
</reference>
<evidence type="ECO:0000256" key="4">
    <source>
        <dbReference type="ARBA" id="ARBA00022989"/>
    </source>
</evidence>
<evidence type="ECO:0000256" key="6">
    <source>
        <dbReference type="SAM" id="Phobius"/>
    </source>
</evidence>
<feature type="transmembrane region" description="Helical" evidence="6">
    <location>
        <begin position="284"/>
        <end position="305"/>
    </location>
</feature>
<dbReference type="InterPro" id="IPR032694">
    <property type="entry name" value="CopC/D"/>
</dbReference>
<feature type="transmembrane region" description="Helical" evidence="6">
    <location>
        <begin position="118"/>
        <end position="137"/>
    </location>
</feature>
<dbReference type="HOGENOM" id="CLU_075540_0_0_5"/>
<accession>B4RIJ2</accession>
<dbReference type="OrthoDB" id="6053803at2"/>
<feature type="domain" description="Copper resistance protein D" evidence="7">
    <location>
        <begin position="194"/>
        <end position="301"/>
    </location>
</feature>
<dbReference type="Proteomes" id="UP000001868">
    <property type="component" value="Plasmid pHLK1"/>
</dbReference>
<evidence type="ECO:0000313" key="9">
    <source>
        <dbReference type="Proteomes" id="UP000001868"/>
    </source>
</evidence>
<feature type="transmembrane region" description="Helical" evidence="6">
    <location>
        <begin position="12"/>
        <end position="31"/>
    </location>
</feature>
<comment type="subcellular location">
    <subcellularLocation>
        <location evidence="1">Cell membrane</location>
        <topology evidence="1">Multi-pass membrane protein</topology>
    </subcellularLocation>
</comment>
<keyword evidence="5 6" id="KW-0472">Membrane</keyword>